<dbReference type="Proteomes" id="UP001359886">
    <property type="component" value="Unassembled WGS sequence"/>
</dbReference>
<organism evidence="4 5">
    <name type="scientific">Elongatibacter sediminis</name>
    <dbReference type="NCBI Taxonomy" id="3119006"/>
    <lineage>
        <taxon>Bacteria</taxon>
        <taxon>Pseudomonadati</taxon>
        <taxon>Pseudomonadota</taxon>
        <taxon>Gammaproteobacteria</taxon>
        <taxon>Chromatiales</taxon>
        <taxon>Wenzhouxiangellaceae</taxon>
        <taxon>Elongatibacter</taxon>
    </lineage>
</organism>
<reference evidence="4 5" key="1">
    <citation type="submission" date="2024-02" db="EMBL/GenBank/DDBJ databases">
        <title>A novel Wenzhouxiangellaceae bacterium, isolated from coastal sediments.</title>
        <authorList>
            <person name="Du Z.-J."/>
            <person name="Ye Y.-Q."/>
            <person name="Zhang X.-Y."/>
        </authorList>
    </citation>
    <scope>NUCLEOTIDE SEQUENCE [LARGE SCALE GENOMIC DNA]</scope>
    <source>
        <strain evidence="4 5">CH-27</strain>
    </source>
</reference>
<evidence type="ECO:0000313" key="5">
    <source>
        <dbReference type="Proteomes" id="UP001359886"/>
    </source>
</evidence>
<name>A0AAW9REL9_9GAMM</name>
<keyword evidence="2" id="KW-0560">Oxidoreductase</keyword>
<dbReference type="PANTHER" id="PTHR43245:SF51">
    <property type="entry name" value="SHORT CHAIN DEHYDROGENASE_REDUCTASE FAMILY 42E, MEMBER 2"/>
    <property type="match status" value="1"/>
</dbReference>
<dbReference type="RefSeq" id="WP_354694551.1">
    <property type="nucleotide sequence ID" value="NZ_JAZHOG010000003.1"/>
</dbReference>
<evidence type="ECO:0000256" key="2">
    <source>
        <dbReference type="ARBA" id="ARBA00023002"/>
    </source>
</evidence>
<dbReference type="GO" id="GO:0016616">
    <property type="term" value="F:oxidoreductase activity, acting on the CH-OH group of donors, NAD or NADP as acceptor"/>
    <property type="evidence" value="ECO:0007669"/>
    <property type="project" value="InterPro"/>
</dbReference>
<keyword evidence="5" id="KW-1185">Reference proteome</keyword>
<dbReference type="SUPFAM" id="SSF51735">
    <property type="entry name" value="NAD(P)-binding Rossmann-fold domains"/>
    <property type="match status" value="1"/>
</dbReference>
<comment type="caution">
    <text evidence="4">The sequence shown here is derived from an EMBL/GenBank/DDBJ whole genome shotgun (WGS) entry which is preliminary data.</text>
</comment>
<dbReference type="EMBL" id="JAZHOG010000003">
    <property type="protein sequence ID" value="MEJ8567238.1"/>
    <property type="molecule type" value="Genomic_DNA"/>
</dbReference>
<dbReference type="Gene3D" id="3.40.50.720">
    <property type="entry name" value="NAD(P)-binding Rossmann-like Domain"/>
    <property type="match status" value="1"/>
</dbReference>
<proteinExistence type="inferred from homology"/>
<dbReference type="InterPro" id="IPR050177">
    <property type="entry name" value="Lipid_A_modif_metabolic_enz"/>
</dbReference>
<gene>
    <name evidence="4" type="ORF">V3330_06330</name>
</gene>
<dbReference type="InterPro" id="IPR002225">
    <property type="entry name" value="3Beta_OHSteriod_DH/Estase"/>
</dbReference>
<dbReference type="InterPro" id="IPR036291">
    <property type="entry name" value="NAD(P)-bd_dom_sf"/>
</dbReference>
<protein>
    <submittedName>
        <fullName evidence="4">NAD-dependent epimerase/dehydratase family protein</fullName>
    </submittedName>
</protein>
<dbReference type="PANTHER" id="PTHR43245">
    <property type="entry name" value="BIFUNCTIONAL POLYMYXIN RESISTANCE PROTEIN ARNA"/>
    <property type="match status" value="1"/>
</dbReference>
<dbReference type="GO" id="GO:0006694">
    <property type="term" value="P:steroid biosynthetic process"/>
    <property type="evidence" value="ECO:0007669"/>
    <property type="project" value="InterPro"/>
</dbReference>
<dbReference type="Pfam" id="PF01073">
    <property type="entry name" value="3Beta_HSD"/>
    <property type="match status" value="1"/>
</dbReference>
<evidence type="ECO:0000256" key="1">
    <source>
        <dbReference type="ARBA" id="ARBA00009219"/>
    </source>
</evidence>
<comment type="similarity">
    <text evidence="1">Belongs to the 3-beta-HSD family.</text>
</comment>
<evidence type="ECO:0000259" key="3">
    <source>
        <dbReference type="Pfam" id="PF01073"/>
    </source>
</evidence>
<evidence type="ECO:0000313" key="4">
    <source>
        <dbReference type="EMBL" id="MEJ8567238.1"/>
    </source>
</evidence>
<accession>A0AAW9REL9</accession>
<feature type="domain" description="3-beta hydroxysteroid dehydrogenase/isomerase" evidence="3">
    <location>
        <begin position="4"/>
        <end position="251"/>
    </location>
</feature>
<dbReference type="AlphaFoldDB" id="A0AAW9REL9"/>
<sequence>MRVLVTGGGGFLGSAICRQLLQRDFRTVAFQRSEADGLAAAGVEVRRGDITDPDALGAAATGCDAIIHTAGKAGVWGDFEDYRRVNVEGTQAVIDTCLQQRIPILVHTSSPSIVHAGDDIEGANEFLPLPDHYTAPYPATKALAEQAVLAADSDSLATTALRPHLIWGPDDPHILPRLAARVRRGRLALPGADKKIDTVYVDNAAQAHVNALLNLADERTCAGRAYFISNGEPLPQRDIIARLLAAIGIDVRIRPVPAWVARAAGATCESLWRAFRIESEPPLTRFSAEQLSTAHWFDISAARRDLAWRPSISIEEGLRRLAEFTAAGPSAVRSDV</sequence>